<gene>
    <name evidence="8" type="ORF">H103_07817</name>
</gene>
<dbReference type="HOGENOM" id="CLU_016542_1_0_1"/>
<protein>
    <submittedName>
        <fullName evidence="8">Uncharacterized protein</fullName>
    </submittedName>
</protein>
<keyword evidence="4 7" id="KW-1133">Transmembrane helix</keyword>
<feature type="transmembrane region" description="Helical" evidence="7">
    <location>
        <begin position="38"/>
        <end position="59"/>
    </location>
</feature>
<feature type="transmembrane region" description="Helical" evidence="7">
    <location>
        <begin position="87"/>
        <end position="107"/>
    </location>
</feature>
<feature type="compositionally biased region" description="Low complexity" evidence="6">
    <location>
        <begin position="681"/>
        <end position="695"/>
    </location>
</feature>
<name>A0A022VQS0_TRIRU</name>
<evidence type="ECO:0000256" key="4">
    <source>
        <dbReference type="ARBA" id="ARBA00022989"/>
    </source>
</evidence>
<feature type="transmembrane region" description="Helical" evidence="7">
    <location>
        <begin position="6"/>
        <end position="26"/>
    </location>
</feature>
<keyword evidence="3 7" id="KW-0812">Transmembrane</keyword>
<evidence type="ECO:0000256" key="5">
    <source>
        <dbReference type="ARBA" id="ARBA00023136"/>
    </source>
</evidence>
<comment type="subcellular location">
    <subcellularLocation>
        <location evidence="1">Membrane</location>
        <topology evidence="1">Multi-pass membrane protein</topology>
    </subcellularLocation>
</comment>
<feature type="compositionally biased region" description="Low complexity" evidence="6">
    <location>
        <begin position="571"/>
        <end position="583"/>
    </location>
</feature>
<dbReference type="InterPro" id="IPR006876">
    <property type="entry name" value="LMBR1-like_membr_prot"/>
</dbReference>
<feature type="compositionally biased region" description="Low complexity" evidence="6">
    <location>
        <begin position="606"/>
        <end position="627"/>
    </location>
</feature>
<feature type="region of interest" description="Disordered" evidence="6">
    <location>
        <begin position="564"/>
        <end position="635"/>
    </location>
</feature>
<dbReference type="InterPro" id="IPR051584">
    <property type="entry name" value="GPCR-associated_LMBR1"/>
</dbReference>
<comment type="similarity">
    <text evidence="2">Belongs to the LIMR family.</text>
</comment>
<dbReference type="PANTHER" id="PTHR21355">
    <property type="entry name" value="G-PROTEIN COUPLED RECEPTOR-ASSOCIATED PROTEIN LMBRD2"/>
    <property type="match status" value="1"/>
</dbReference>
<dbReference type="AlphaFoldDB" id="A0A022VQS0"/>
<feature type="transmembrane region" description="Helical" evidence="7">
    <location>
        <begin position="356"/>
        <end position="384"/>
    </location>
</feature>
<evidence type="ECO:0000256" key="6">
    <source>
        <dbReference type="SAM" id="MobiDB-lite"/>
    </source>
</evidence>
<feature type="transmembrane region" description="Helical" evidence="7">
    <location>
        <begin position="157"/>
        <end position="181"/>
    </location>
</feature>
<dbReference type="EMBL" id="KK207924">
    <property type="protein sequence ID" value="EZF48597.1"/>
    <property type="molecule type" value="Genomic_DNA"/>
</dbReference>
<reference evidence="8" key="1">
    <citation type="submission" date="2014-02" db="EMBL/GenBank/DDBJ databases">
        <title>The Genome Sequence of Trichophyton rubrum (morphotype fischeri) CBS 288.86.</title>
        <authorList>
            <consortium name="The Broad Institute Genomics Platform"/>
            <person name="Cuomo C.A."/>
            <person name="White T.C."/>
            <person name="Graser Y."/>
            <person name="Martinez-Rossi N."/>
            <person name="Heitman J."/>
            <person name="Young S.K."/>
            <person name="Zeng Q."/>
            <person name="Gargeya S."/>
            <person name="Abouelleil A."/>
            <person name="Alvarado L."/>
            <person name="Chapman S.B."/>
            <person name="Gainer-Dewar J."/>
            <person name="Goldberg J."/>
            <person name="Griggs A."/>
            <person name="Gujja S."/>
            <person name="Hansen M."/>
            <person name="Howarth C."/>
            <person name="Imamovic A."/>
            <person name="Larimer J."/>
            <person name="Martinez D."/>
            <person name="Murphy C."/>
            <person name="Pearson M.D."/>
            <person name="Persinoti G."/>
            <person name="Poon T."/>
            <person name="Priest M."/>
            <person name="Roberts A.D."/>
            <person name="Saif S."/>
            <person name="Shea T.D."/>
            <person name="Sykes S.N."/>
            <person name="Wortman J."/>
            <person name="Nusbaum C."/>
            <person name="Birren B."/>
        </authorList>
    </citation>
    <scope>NUCLEOTIDE SEQUENCE [LARGE SCALE GENOMIC DNA]</scope>
    <source>
        <strain evidence="8">CBS 288.86</strain>
    </source>
</reference>
<dbReference type="Pfam" id="PF04791">
    <property type="entry name" value="LMBR1"/>
    <property type="match status" value="1"/>
</dbReference>
<accession>A0A022VQS0</accession>
<dbReference type="OrthoDB" id="203099at2759"/>
<evidence type="ECO:0000256" key="1">
    <source>
        <dbReference type="ARBA" id="ARBA00004141"/>
    </source>
</evidence>
<dbReference type="GO" id="GO:0016020">
    <property type="term" value="C:membrane"/>
    <property type="evidence" value="ECO:0007669"/>
    <property type="project" value="UniProtKB-SubCell"/>
</dbReference>
<dbReference type="PANTHER" id="PTHR21355:SF0">
    <property type="entry name" value="G-PROTEIN COUPLED RECEPTOR-ASSOCIATED PROTEIN LMBRD2"/>
    <property type="match status" value="1"/>
</dbReference>
<evidence type="ECO:0000313" key="8">
    <source>
        <dbReference type="EMBL" id="EZF48597.1"/>
    </source>
</evidence>
<feature type="region of interest" description="Disordered" evidence="6">
    <location>
        <begin position="669"/>
        <end position="711"/>
    </location>
</feature>
<evidence type="ECO:0000256" key="7">
    <source>
        <dbReference type="SAM" id="Phobius"/>
    </source>
</evidence>
<organism evidence="8">
    <name type="scientific">Trichophyton rubrum CBS 288.86</name>
    <dbReference type="NCBI Taxonomy" id="1215330"/>
    <lineage>
        <taxon>Eukaryota</taxon>
        <taxon>Fungi</taxon>
        <taxon>Dikarya</taxon>
        <taxon>Ascomycota</taxon>
        <taxon>Pezizomycotina</taxon>
        <taxon>Eurotiomycetes</taxon>
        <taxon>Eurotiomycetidae</taxon>
        <taxon>Onygenales</taxon>
        <taxon>Arthrodermataceae</taxon>
        <taxon>Trichophyton</taxon>
    </lineage>
</organism>
<dbReference type="Proteomes" id="UP000023758">
    <property type="component" value="Unassembled WGS sequence"/>
</dbReference>
<sequence length="711" mass="77420">MATPASSGVFVALSLAAISLLVLALLRRFLPLRATPAFVVLPVFLALALPASTVLLVPIDLASSPPDSHPPAGIWLSSRLMLVFWRIAYWLTFVLTWAILPFLGEYLDSGHRSPRERMLYSLRSNARYQLIVLCSGLLGLIYLALTHELRFSSLRGLVMALAYAWGLVLAIYLLGHGLVALPRKMWRAAWTGNRLRRLQQRAVRVHDALVEAGGKLEELRSIVSLLRRKRGLSLEMQEWVDELVDVVAAAGQGQDVRRGGSAAVQSLQCEGRASVPHVITDRYMAGLTRDLYRARHKHARYADAWSCLVCEALDCQTILDAATSKQLVFDSRSSSSSSSLSSSGFGRPLLTPYLRYLLYTHILPAVYICLAAVFACLSVCILWSELVRTFFPFLSIVALATPSSEPVGFPSQLLTSVWLLYLCAATGTGISDAQIWGNRALVPRNTYHESACWYAGQVARLTVPLAYNFLTLLPTDLQLRTTFYDFLGKGINLTLIGEGFDLFFPLFILLPVAATAFNLYGKVKGLVGLGDMEIYGEDEEDNPSGFGTGGWREGRSLIETELNGPGYLGLSSTSRTPRSGSRTAAHRANLPDTLPRYRDAPPPATPISRSTAAAPARTAASTSAPRPADGEEVEEDEGFFQSFAHRVRNTIDTASTPKWLQDVDAGFKRPRWMGGTDDGDAPGPSSSSPSADSSAFARWFGGGGGSGGVRL</sequence>
<feature type="compositionally biased region" description="Gly residues" evidence="6">
    <location>
        <begin position="700"/>
        <end position="711"/>
    </location>
</feature>
<keyword evidence="5 7" id="KW-0472">Membrane</keyword>
<feature type="transmembrane region" description="Helical" evidence="7">
    <location>
        <begin position="128"/>
        <end position="145"/>
    </location>
</feature>
<evidence type="ECO:0000256" key="2">
    <source>
        <dbReference type="ARBA" id="ARBA00010487"/>
    </source>
</evidence>
<evidence type="ECO:0000256" key="3">
    <source>
        <dbReference type="ARBA" id="ARBA00022692"/>
    </source>
</evidence>
<proteinExistence type="inferred from homology"/>